<keyword evidence="4" id="KW-1185">Reference proteome</keyword>
<dbReference type="Pfam" id="PF04492">
    <property type="entry name" value="Phage_rep_O"/>
    <property type="match status" value="1"/>
</dbReference>
<proteinExistence type="predicted"/>
<dbReference type="EMBL" id="JBHUMY010000032">
    <property type="protein sequence ID" value="MFD2662842.1"/>
    <property type="molecule type" value="Genomic_DNA"/>
</dbReference>
<dbReference type="RefSeq" id="WP_379277746.1">
    <property type="nucleotide sequence ID" value="NZ_JBHUGT010000030.1"/>
</dbReference>
<reference evidence="4" key="1">
    <citation type="journal article" date="2019" name="Int. J. Syst. Evol. Microbiol.">
        <title>The Global Catalogue of Microorganisms (GCM) 10K type strain sequencing project: providing services to taxonomists for standard genome sequencing and annotation.</title>
        <authorList>
            <consortium name="The Broad Institute Genomics Platform"/>
            <consortium name="The Broad Institute Genome Sequencing Center for Infectious Disease"/>
            <person name="Wu L."/>
            <person name="Ma J."/>
        </authorList>
    </citation>
    <scope>NUCLEOTIDE SEQUENCE [LARGE SCALE GENOMIC DNA]</scope>
    <source>
        <strain evidence="4">TISTR 1827</strain>
    </source>
</reference>
<accession>A0ABW5R2P5</accession>
<evidence type="ECO:0000313" key="3">
    <source>
        <dbReference type="EMBL" id="MFD2662842.1"/>
    </source>
</evidence>
<feature type="domain" description="Bacteriophage lambda Replication protein O N-terminal" evidence="2">
    <location>
        <begin position="6"/>
        <end position="103"/>
    </location>
</feature>
<evidence type="ECO:0000313" key="4">
    <source>
        <dbReference type="Proteomes" id="UP001597493"/>
    </source>
</evidence>
<comment type="caution">
    <text evidence="3">The sequence shown here is derived from an EMBL/GenBank/DDBJ whole genome shotgun (WGS) entry which is preliminary data.</text>
</comment>
<sequence>MARPQKENGYTPVAHEILDEICQYAFNGAQLRLVIKIWRMTYGFSRKDHEFSITFLAANTLLSERTVKKELAALIKAKVLVVTKRASRTSSRKLAFNKNYEEWIIKKSGDSVVSNNSSPVNEVHDTSPNNVDYQVHDTSPNNVDYQVHDTSPHEGNDTSPSRVTLGGTILPPDKEKDLLKKIYKEKEISFETFWSIYPRRVSKQAALKAWNKLSKDKDFDPELVIRNTVHFAETHKLLQTKPNFILHASTYLNQKRYEDYPTVDPEGIAAAGESKFDSNLDFFKQQLGGGGHDTGPSNPALGEGFGRLPE</sequence>
<dbReference type="InterPro" id="IPR036388">
    <property type="entry name" value="WH-like_DNA-bd_sf"/>
</dbReference>
<gene>
    <name evidence="3" type="ORF">ACFSW5_21540</name>
</gene>
<name>A0ABW5R2P5_9BACL</name>
<dbReference type="Gene3D" id="1.10.10.10">
    <property type="entry name" value="Winged helix-like DNA-binding domain superfamily/Winged helix DNA-binding domain"/>
    <property type="match status" value="1"/>
</dbReference>
<evidence type="ECO:0000259" key="2">
    <source>
        <dbReference type="Pfam" id="PF04492"/>
    </source>
</evidence>
<dbReference type="InterPro" id="IPR006497">
    <property type="entry name" value="Phage_lambda_VrpO_N"/>
</dbReference>
<feature type="region of interest" description="Disordered" evidence="1">
    <location>
        <begin position="284"/>
        <end position="310"/>
    </location>
</feature>
<dbReference type="Proteomes" id="UP001597493">
    <property type="component" value="Unassembled WGS sequence"/>
</dbReference>
<protein>
    <submittedName>
        <fullName evidence="3">Replication protein</fullName>
    </submittedName>
</protein>
<organism evidence="3 4">
    <name type="scientific">Paenibacillus thailandensis</name>
    <dbReference type="NCBI Taxonomy" id="393250"/>
    <lineage>
        <taxon>Bacteria</taxon>
        <taxon>Bacillati</taxon>
        <taxon>Bacillota</taxon>
        <taxon>Bacilli</taxon>
        <taxon>Bacillales</taxon>
        <taxon>Paenibacillaceae</taxon>
        <taxon>Paenibacillus</taxon>
    </lineage>
</organism>
<evidence type="ECO:0000256" key="1">
    <source>
        <dbReference type="SAM" id="MobiDB-lite"/>
    </source>
</evidence>
<feature type="region of interest" description="Disordered" evidence="1">
    <location>
        <begin position="149"/>
        <end position="168"/>
    </location>
</feature>